<evidence type="ECO:0008006" key="4">
    <source>
        <dbReference type="Google" id="ProtNLM"/>
    </source>
</evidence>
<proteinExistence type="predicted"/>
<sequence length="165" mass="15682">MPDVTGPDPAPGALSRRRVLTGLALAPVVLVALPGCSAMADDGPDPLVALADAARADAALAAAVVAAEPGLAERVDPLRDARTAHAAALDAEVARQAGDPAPASAPAPAPAGPPVPADAGLPALRSAVEASAAAAAGAALDLPVERAGLVASVSACCATYAAVLG</sequence>
<dbReference type="AlphaFoldDB" id="A0A4Y3WM44"/>
<feature type="compositionally biased region" description="Pro residues" evidence="1">
    <location>
        <begin position="103"/>
        <end position="116"/>
    </location>
</feature>
<name>A0A4Y3WM44_9PSEU</name>
<reference evidence="2 3" key="1">
    <citation type="submission" date="2019-06" db="EMBL/GenBank/DDBJ databases">
        <title>Whole genome shotgun sequence of Pseudonocardia hydrocarbonoxydans NBRC 14498.</title>
        <authorList>
            <person name="Hosoyama A."/>
            <person name="Uohara A."/>
            <person name="Ohji S."/>
            <person name="Ichikawa N."/>
        </authorList>
    </citation>
    <scope>NUCLEOTIDE SEQUENCE [LARGE SCALE GENOMIC DNA]</scope>
    <source>
        <strain evidence="2 3">NBRC 14498</strain>
    </source>
</reference>
<dbReference type="PROSITE" id="PS51318">
    <property type="entry name" value="TAT"/>
    <property type="match status" value="1"/>
</dbReference>
<protein>
    <recommendedName>
        <fullName evidence="4">DUF4439 domain-containing protein</fullName>
    </recommendedName>
</protein>
<organism evidence="2 3">
    <name type="scientific">Pseudonocardia hydrocarbonoxydans</name>
    <dbReference type="NCBI Taxonomy" id="76726"/>
    <lineage>
        <taxon>Bacteria</taxon>
        <taxon>Bacillati</taxon>
        <taxon>Actinomycetota</taxon>
        <taxon>Actinomycetes</taxon>
        <taxon>Pseudonocardiales</taxon>
        <taxon>Pseudonocardiaceae</taxon>
        <taxon>Pseudonocardia</taxon>
    </lineage>
</organism>
<evidence type="ECO:0000256" key="1">
    <source>
        <dbReference type="SAM" id="MobiDB-lite"/>
    </source>
</evidence>
<dbReference type="EMBL" id="BJNG01000015">
    <property type="protein sequence ID" value="GEC19568.1"/>
    <property type="molecule type" value="Genomic_DNA"/>
</dbReference>
<dbReference type="Proteomes" id="UP000320338">
    <property type="component" value="Unassembled WGS sequence"/>
</dbReference>
<accession>A0A4Y3WM44</accession>
<evidence type="ECO:0000313" key="3">
    <source>
        <dbReference type="Proteomes" id="UP000320338"/>
    </source>
</evidence>
<comment type="caution">
    <text evidence="2">The sequence shown here is derived from an EMBL/GenBank/DDBJ whole genome shotgun (WGS) entry which is preliminary data.</text>
</comment>
<feature type="region of interest" description="Disordered" evidence="1">
    <location>
        <begin position="95"/>
        <end position="120"/>
    </location>
</feature>
<evidence type="ECO:0000313" key="2">
    <source>
        <dbReference type="EMBL" id="GEC19568.1"/>
    </source>
</evidence>
<keyword evidence="3" id="KW-1185">Reference proteome</keyword>
<dbReference type="InterPro" id="IPR006311">
    <property type="entry name" value="TAT_signal"/>
</dbReference>
<gene>
    <name evidence="2" type="ORF">PHY01_18510</name>
</gene>